<keyword evidence="10" id="KW-1185">Reference proteome</keyword>
<evidence type="ECO:0000256" key="1">
    <source>
        <dbReference type="ARBA" id="ARBA00004496"/>
    </source>
</evidence>
<dbReference type="GO" id="GO:0046872">
    <property type="term" value="F:metal ion binding"/>
    <property type="evidence" value="ECO:0007669"/>
    <property type="project" value="UniProtKB-KW"/>
</dbReference>
<evidence type="ECO:0000313" key="10">
    <source>
        <dbReference type="Proteomes" id="UP000286268"/>
    </source>
</evidence>
<dbReference type="NCBIfam" id="TIGR01656">
    <property type="entry name" value="Histidinol-ppas"/>
    <property type="match status" value="1"/>
</dbReference>
<dbReference type="InterPro" id="IPR036412">
    <property type="entry name" value="HAD-like_sf"/>
</dbReference>
<dbReference type="OrthoDB" id="9801899at2"/>
<dbReference type="Proteomes" id="UP000286268">
    <property type="component" value="Chromosome"/>
</dbReference>
<dbReference type="AlphaFoldDB" id="A0A3R5QU25"/>
<evidence type="ECO:0000256" key="8">
    <source>
        <dbReference type="PIRSR" id="PIRSR004682-4"/>
    </source>
</evidence>
<accession>A0A3R5QU25</accession>
<proteinExistence type="inferred from homology"/>
<dbReference type="SUPFAM" id="SSF56784">
    <property type="entry name" value="HAD-like"/>
    <property type="match status" value="1"/>
</dbReference>
<organism evidence="9 10">
    <name type="scientific">Clostridium manihotivorum</name>
    <dbReference type="NCBI Taxonomy" id="2320868"/>
    <lineage>
        <taxon>Bacteria</taxon>
        <taxon>Bacillati</taxon>
        <taxon>Bacillota</taxon>
        <taxon>Clostridia</taxon>
        <taxon>Eubacteriales</taxon>
        <taxon>Clostridiaceae</taxon>
        <taxon>Clostridium</taxon>
    </lineage>
</organism>
<keyword evidence="8" id="KW-0460">Magnesium</keyword>
<comment type="cofactor">
    <cofactor evidence="8">
        <name>Zn(2+)</name>
        <dbReference type="ChEBI" id="CHEBI:29105"/>
    </cofactor>
</comment>
<keyword evidence="3 8" id="KW-0479">Metal-binding</keyword>
<dbReference type="InterPro" id="IPR023214">
    <property type="entry name" value="HAD_sf"/>
</dbReference>
<keyword evidence="4 7" id="KW-0378">Hydrolase</keyword>
<evidence type="ECO:0000256" key="7">
    <source>
        <dbReference type="PIRNR" id="PIRNR004682"/>
    </source>
</evidence>
<dbReference type="GO" id="GO:0005975">
    <property type="term" value="P:carbohydrate metabolic process"/>
    <property type="evidence" value="ECO:0007669"/>
    <property type="project" value="InterPro"/>
</dbReference>
<dbReference type="PANTHER" id="PTHR42891">
    <property type="entry name" value="D-GLYCERO-BETA-D-MANNO-HEPTOSE-1,7-BISPHOSPHATE 7-PHOSPHATASE"/>
    <property type="match status" value="1"/>
</dbReference>
<feature type="binding site" evidence="8">
    <location>
        <position position="100"/>
    </location>
    <ligand>
        <name>Zn(2+)</name>
        <dbReference type="ChEBI" id="CHEBI:29105"/>
    </ligand>
</feature>
<dbReference type="EMBL" id="CP025746">
    <property type="protein sequence ID" value="QAA32373.1"/>
    <property type="molecule type" value="Genomic_DNA"/>
</dbReference>
<evidence type="ECO:0000256" key="5">
    <source>
        <dbReference type="ARBA" id="ARBA00023277"/>
    </source>
</evidence>
<dbReference type="PANTHER" id="PTHR42891:SF1">
    <property type="entry name" value="D-GLYCERO-BETA-D-MANNO-HEPTOSE-1,7-BISPHOSPHATE 7-PHOSPHATASE"/>
    <property type="match status" value="1"/>
</dbReference>
<gene>
    <name evidence="9" type="ORF">C1I91_12395</name>
</gene>
<sequence length="190" mass="21154">MSEKNKAVFLDMQGTLGGTGIDDISNFDFYPFAIEAIKELNRNDILAVLTTNQSNISRGYLSQKDFDDKILFLKRKLCENGAHFDGVYCCPHTKEDNCSCKKPLTGMVDKVVKELNIDVKNSFVVGDMGMSDIVLARNVGAKGILVLTGVGKGSLSEFRHTWEQYEADYIAENVLEAVKWILKTSNENSI</sequence>
<name>A0A3R5QU25_9CLOT</name>
<feature type="binding site" evidence="8">
    <location>
        <position position="90"/>
    </location>
    <ligand>
        <name>Zn(2+)</name>
        <dbReference type="ChEBI" id="CHEBI:29105"/>
    </ligand>
</feature>
<dbReference type="GO" id="GO:0005737">
    <property type="term" value="C:cytoplasm"/>
    <property type="evidence" value="ECO:0007669"/>
    <property type="project" value="UniProtKB-SubCell"/>
</dbReference>
<dbReference type="Gene3D" id="3.40.50.1000">
    <property type="entry name" value="HAD superfamily/HAD-like"/>
    <property type="match status" value="1"/>
</dbReference>
<feature type="binding site" evidence="8">
    <location>
        <position position="11"/>
    </location>
    <ligand>
        <name>Mg(2+)</name>
        <dbReference type="ChEBI" id="CHEBI:18420"/>
    </ligand>
</feature>
<evidence type="ECO:0000256" key="6">
    <source>
        <dbReference type="ARBA" id="ARBA00031828"/>
    </source>
</evidence>
<keyword evidence="8" id="KW-0862">Zinc</keyword>
<evidence type="ECO:0000256" key="4">
    <source>
        <dbReference type="ARBA" id="ARBA00022801"/>
    </source>
</evidence>
<evidence type="ECO:0000313" key="9">
    <source>
        <dbReference type="EMBL" id="QAA32373.1"/>
    </source>
</evidence>
<keyword evidence="2 7" id="KW-0963">Cytoplasm</keyword>
<comment type="cofactor">
    <cofactor evidence="8">
        <name>Mg(2+)</name>
        <dbReference type="ChEBI" id="CHEBI:18420"/>
    </cofactor>
</comment>
<dbReference type="KEGG" id="cmah:C1I91_12395"/>
<dbReference type="EC" id="3.1.3.-" evidence="7"/>
<evidence type="ECO:0000256" key="3">
    <source>
        <dbReference type="ARBA" id="ARBA00022723"/>
    </source>
</evidence>
<keyword evidence="5 7" id="KW-0119">Carbohydrate metabolism</keyword>
<dbReference type="PIRSF" id="PIRSF004682">
    <property type="entry name" value="GmhB"/>
    <property type="match status" value="1"/>
</dbReference>
<dbReference type="Pfam" id="PF13242">
    <property type="entry name" value="Hydrolase_like"/>
    <property type="match status" value="1"/>
</dbReference>
<feature type="binding site" evidence="8">
    <location>
        <position position="98"/>
    </location>
    <ligand>
        <name>Zn(2+)</name>
        <dbReference type="ChEBI" id="CHEBI:29105"/>
    </ligand>
</feature>
<protein>
    <recommendedName>
        <fullName evidence="6 7">D,D-heptose 1,7-bisphosphate phosphatase</fullName>
        <ecNumber evidence="7">3.1.3.-</ecNumber>
    </recommendedName>
</protein>
<dbReference type="RefSeq" id="WP_128213160.1">
    <property type="nucleotide sequence ID" value="NZ_CP025746.1"/>
</dbReference>
<feature type="binding site" evidence="8">
    <location>
        <position position="127"/>
    </location>
    <ligand>
        <name>Mg(2+)</name>
        <dbReference type="ChEBI" id="CHEBI:18420"/>
    </ligand>
</feature>
<comment type="subcellular location">
    <subcellularLocation>
        <location evidence="1 7">Cytoplasm</location>
    </subcellularLocation>
</comment>
<dbReference type="GO" id="GO:0016791">
    <property type="term" value="F:phosphatase activity"/>
    <property type="evidence" value="ECO:0007669"/>
    <property type="project" value="InterPro"/>
</dbReference>
<feature type="binding site" evidence="8">
    <location>
        <position position="92"/>
    </location>
    <ligand>
        <name>Zn(2+)</name>
        <dbReference type="ChEBI" id="CHEBI:29105"/>
    </ligand>
</feature>
<dbReference type="NCBIfam" id="TIGR01662">
    <property type="entry name" value="HAD-SF-IIIA"/>
    <property type="match status" value="1"/>
</dbReference>
<comment type="similarity">
    <text evidence="7">Belongs to the gmhB family.</text>
</comment>
<dbReference type="InterPro" id="IPR006549">
    <property type="entry name" value="HAD-SF_hydro_IIIA"/>
</dbReference>
<dbReference type="InterPro" id="IPR004446">
    <property type="entry name" value="Heptose_bisP_phosphatase"/>
</dbReference>
<evidence type="ECO:0000256" key="2">
    <source>
        <dbReference type="ARBA" id="ARBA00022490"/>
    </source>
</evidence>
<reference evidence="9 10" key="1">
    <citation type="submission" date="2018-01" db="EMBL/GenBank/DDBJ databases">
        <title>Genome Sequencing and Assembly of Anaerobacter polyendosporus strain CT4.</title>
        <authorList>
            <person name="Tachaapaikoon C."/>
            <person name="Sutheeworapong S."/>
            <person name="Jenjaroenpun P."/>
            <person name="Wongsurawat T."/>
            <person name="Nookeaw I."/>
            <person name="Cheawchanlertfa P."/>
            <person name="Kosugi A."/>
            <person name="Cheevadhanarak S."/>
            <person name="Ratanakhanokchai K."/>
        </authorList>
    </citation>
    <scope>NUCLEOTIDE SEQUENCE [LARGE SCALE GENOMIC DNA]</scope>
    <source>
        <strain evidence="9 10">CT4</strain>
    </source>
</reference>
<dbReference type="InterPro" id="IPR006543">
    <property type="entry name" value="Histidinol-phos"/>
</dbReference>